<keyword evidence="4" id="KW-1185">Reference proteome</keyword>
<dbReference type="Pfam" id="PF02384">
    <property type="entry name" value="N6_Mtase"/>
    <property type="match status" value="1"/>
</dbReference>
<proteinExistence type="predicted"/>
<gene>
    <name evidence="3" type="ORF">ACFQRG_11840</name>
</gene>
<evidence type="ECO:0000259" key="1">
    <source>
        <dbReference type="Pfam" id="PF02384"/>
    </source>
</evidence>
<dbReference type="InterPro" id="IPR052933">
    <property type="entry name" value="DNA_Protect_Modify"/>
</dbReference>
<protein>
    <submittedName>
        <fullName evidence="3">Class I SAM-dependent methyltransferase</fullName>
    </submittedName>
</protein>
<reference evidence="4" key="1">
    <citation type="journal article" date="2019" name="Int. J. Syst. Evol. Microbiol.">
        <title>The Global Catalogue of Microorganisms (GCM) 10K type strain sequencing project: providing services to taxonomists for standard genome sequencing and annotation.</title>
        <authorList>
            <consortium name="The Broad Institute Genomics Platform"/>
            <consortium name="The Broad Institute Genome Sequencing Center for Infectious Disease"/>
            <person name="Wu L."/>
            <person name="Ma J."/>
        </authorList>
    </citation>
    <scope>NUCLEOTIDE SEQUENCE [LARGE SCALE GENOMIC DNA]</scope>
    <source>
        <strain evidence="4">CGMCC 1.16305</strain>
    </source>
</reference>
<dbReference type="InterPro" id="IPR003356">
    <property type="entry name" value="DNA_methylase_A-5"/>
</dbReference>
<feature type="domain" description="DNA methylase adenine-specific" evidence="1">
    <location>
        <begin position="93"/>
        <end position="303"/>
    </location>
</feature>
<dbReference type="PIRSF" id="PIRSF026567">
    <property type="entry name" value="Adenine_mtase_bact_prd"/>
    <property type="match status" value="1"/>
</dbReference>
<dbReference type="Gene3D" id="3.40.50.150">
    <property type="entry name" value="Vaccinia Virus protein VP39"/>
    <property type="match status" value="1"/>
</dbReference>
<organism evidence="3 4">
    <name type="scientific">Scopulibacillus cellulosilyticus</name>
    <dbReference type="NCBI Taxonomy" id="2665665"/>
    <lineage>
        <taxon>Bacteria</taxon>
        <taxon>Bacillati</taxon>
        <taxon>Bacillota</taxon>
        <taxon>Bacilli</taxon>
        <taxon>Bacillales</taxon>
        <taxon>Sporolactobacillaceae</taxon>
        <taxon>Scopulibacillus</taxon>
    </lineage>
</organism>
<dbReference type="InterPro" id="IPR048375">
    <property type="entry name" value="YtxK-like_N"/>
</dbReference>
<dbReference type="Proteomes" id="UP001596505">
    <property type="component" value="Unassembled WGS sequence"/>
</dbReference>
<name>A0ABW2Q2E1_9BACL</name>
<dbReference type="Pfam" id="PF21106">
    <property type="entry name" value="YtxK_like"/>
    <property type="match status" value="1"/>
</dbReference>
<dbReference type="PANTHER" id="PTHR41313:SF1">
    <property type="entry name" value="DNA METHYLASE ADENINE-SPECIFIC DOMAIN-CONTAINING PROTEIN"/>
    <property type="match status" value="1"/>
</dbReference>
<dbReference type="Gene3D" id="1.10.150.470">
    <property type="match status" value="1"/>
</dbReference>
<dbReference type="RefSeq" id="WP_380966160.1">
    <property type="nucleotide sequence ID" value="NZ_JBHTCO010000014.1"/>
</dbReference>
<keyword evidence="3" id="KW-0489">Methyltransferase</keyword>
<accession>A0ABW2Q2E1</accession>
<dbReference type="InterPro" id="IPR016843">
    <property type="entry name" value="S-AdoMet-dep_Ade-MeTrfase_prd"/>
</dbReference>
<evidence type="ECO:0000259" key="2">
    <source>
        <dbReference type="Pfam" id="PF21106"/>
    </source>
</evidence>
<dbReference type="CDD" id="cd02440">
    <property type="entry name" value="AdoMet_MTases"/>
    <property type="match status" value="1"/>
</dbReference>
<dbReference type="PANTHER" id="PTHR41313">
    <property type="entry name" value="ADENINE-SPECIFIC METHYLTRANSFERASE"/>
    <property type="match status" value="1"/>
</dbReference>
<evidence type="ECO:0000313" key="3">
    <source>
        <dbReference type="EMBL" id="MFC7393646.1"/>
    </source>
</evidence>
<dbReference type="SUPFAM" id="SSF53335">
    <property type="entry name" value="S-adenosyl-L-methionine-dependent methyltransferases"/>
    <property type="match status" value="1"/>
</dbReference>
<dbReference type="InterPro" id="IPR029063">
    <property type="entry name" value="SAM-dependent_MTases_sf"/>
</dbReference>
<dbReference type="GO" id="GO:0008168">
    <property type="term" value="F:methyltransferase activity"/>
    <property type="evidence" value="ECO:0007669"/>
    <property type="project" value="UniProtKB-KW"/>
</dbReference>
<keyword evidence="3" id="KW-0808">Transferase</keyword>
<evidence type="ECO:0000313" key="4">
    <source>
        <dbReference type="Proteomes" id="UP001596505"/>
    </source>
</evidence>
<dbReference type="GO" id="GO:0032259">
    <property type="term" value="P:methylation"/>
    <property type="evidence" value="ECO:0007669"/>
    <property type="project" value="UniProtKB-KW"/>
</dbReference>
<dbReference type="EMBL" id="JBHTCO010000014">
    <property type="protein sequence ID" value="MFC7393646.1"/>
    <property type="molecule type" value="Genomic_DNA"/>
</dbReference>
<sequence length="329" mass="37752">MMQRSMVDHLFKIFDQSAALIEKEENVTYLEALYLTGENIFNEKVGQNNLRKELTPLYIDFFKEGMSAEDIRRSYQLAVLKGMKSSTQSQHQMTPDSVVIFIGYLVNRLLSTSEHFSILDPTVGTGNLLTGVMNQSHTDDIKAYGVEIDELLIKLAYTNANLQQKDVEFFHQDSLRPMLIDPVDITVCDTPVGIYPDKENTESFKLGKALKQSYSHFLMIEQGLKYTKQAGYLVYLIPNDLFTQDEDKIFHKFLHDEAVILGLLQLPISMFQNEKHAKSILILQKKGPHVVPPKQALLAEMPRFSNKEAMSQMMVKLNDWFQHHLETTQ</sequence>
<comment type="caution">
    <text evidence="3">The sequence shown here is derived from an EMBL/GenBank/DDBJ whole genome shotgun (WGS) entry which is preliminary data.</text>
</comment>
<feature type="domain" description="YtxK-like N-terminal helical" evidence="2">
    <location>
        <begin position="9"/>
        <end position="83"/>
    </location>
</feature>